<keyword evidence="1" id="KW-0812">Transmembrane</keyword>
<accession>A0A1M5TI59</accession>
<sequence length="142" mass="16575">MMVVLLFMLHLAKKNFRDFRNNDSSIGYLYTYSPSKSKLHLISKSILCSIMFVLYFSILIFYIKDVMIPAIKDAPKLITNDYEYTTGIVYEVRNGRSSNIIFVNGLKIYETKVFIKGKIKQGHEYKIAYLRNTKECVGFEEL</sequence>
<gene>
    <name evidence="2" type="ORF">SAMN02745941_00223</name>
</gene>
<dbReference type="AlphaFoldDB" id="A0A1M5TI59"/>
<proteinExistence type="predicted"/>
<dbReference type="EMBL" id="FQXU01000003">
    <property type="protein sequence ID" value="SHH50442.1"/>
    <property type="molecule type" value="Genomic_DNA"/>
</dbReference>
<protein>
    <submittedName>
        <fullName evidence="2">Uncharacterized protein</fullName>
    </submittedName>
</protein>
<keyword evidence="1" id="KW-1133">Transmembrane helix</keyword>
<organism evidence="2 3">
    <name type="scientific">Clostridium intestinale DSM 6191</name>
    <dbReference type="NCBI Taxonomy" id="1121320"/>
    <lineage>
        <taxon>Bacteria</taxon>
        <taxon>Bacillati</taxon>
        <taxon>Bacillota</taxon>
        <taxon>Clostridia</taxon>
        <taxon>Eubacteriales</taxon>
        <taxon>Clostridiaceae</taxon>
        <taxon>Clostridium</taxon>
    </lineage>
</organism>
<evidence type="ECO:0000256" key="1">
    <source>
        <dbReference type="SAM" id="Phobius"/>
    </source>
</evidence>
<evidence type="ECO:0000313" key="2">
    <source>
        <dbReference type="EMBL" id="SHH50442.1"/>
    </source>
</evidence>
<name>A0A1M5TI59_9CLOT</name>
<keyword evidence="1" id="KW-0472">Membrane</keyword>
<reference evidence="2 3" key="1">
    <citation type="submission" date="2016-11" db="EMBL/GenBank/DDBJ databases">
        <authorList>
            <person name="Jaros S."/>
            <person name="Januszkiewicz K."/>
            <person name="Wedrychowicz H."/>
        </authorList>
    </citation>
    <scope>NUCLEOTIDE SEQUENCE [LARGE SCALE GENOMIC DNA]</scope>
    <source>
        <strain evidence="2 3">DSM 6191</strain>
    </source>
</reference>
<dbReference type="Proteomes" id="UP000184241">
    <property type="component" value="Unassembled WGS sequence"/>
</dbReference>
<feature type="transmembrane region" description="Helical" evidence="1">
    <location>
        <begin position="41"/>
        <end position="63"/>
    </location>
</feature>
<evidence type="ECO:0000313" key="3">
    <source>
        <dbReference type="Proteomes" id="UP000184241"/>
    </source>
</evidence>